<reference evidence="27" key="2">
    <citation type="submission" date="2025-09" db="UniProtKB">
        <authorList>
            <consortium name="Ensembl"/>
        </authorList>
    </citation>
    <scope>IDENTIFICATION</scope>
</reference>
<dbReference type="Gene3D" id="3.30.70.270">
    <property type="match status" value="2"/>
</dbReference>
<dbReference type="Gene3D" id="1.10.340.70">
    <property type="match status" value="1"/>
</dbReference>
<evidence type="ECO:0000256" key="14">
    <source>
        <dbReference type="ARBA" id="ARBA00022908"/>
    </source>
</evidence>
<dbReference type="GO" id="GO:0015074">
    <property type="term" value="P:DNA integration"/>
    <property type="evidence" value="ECO:0007669"/>
    <property type="project" value="UniProtKB-KW"/>
</dbReference>
<evidence type="ECO:0000259" key="24">
    <source>
        <dbReference type="PROSITE" id="PS50175"/>
    </source>
</evidence>
<evidence type="ECO:0000256" key="13">
    <source>
        <dbReference type="ARBA" id="ARBA00022842"/>
    </source>
</evidence>
<dbReference type="InterPro" id="IPR000953">
    <property type="entry name" value="Chromo/chromo_shadow_dom"/>
</dbReference>
<keyword evidence="14" id="KW-0229">DNA integration</keyword>
<feature type="region of interest" description="Disordered" evidence="21">
    <location>
        <begin position="1212"/>
        <end position="1254"/>
    </location>
</feature>
<dbReference type="CDD" id="cd01647">
    <property type="entry name" value="RT_LTR"/>
    <property type="match status" value="1"/>
</dbReference>
<dbReference type="GO" id="GO:0005634">
    <property type="term" value="C:nucleus"/>
    <property type="evidence" value="ECO:0007669"/>
    <property type="project" value="UniProtKB-SubCell"/>
</dbReference>
<dbReference type="CDD" id="cd09274">
    <property type="entry name" value="RNase_HI_RT_Ty3"/>
    <property type="match status" value="1"/>
</dbReference>
<evidence type="ECO:0000256" key="8">
    <source>
        <dbReference type="ARBA" id="ARBA00022722"/>
    </source>
</evidence>
<dbReference type="CDD" id="cd00303">
    <property type="entry name" value="retropepsin_like"/>
    <property type="match status" value="1"/>
</dbReference>
<evidence type="ECO:0000256" key="3">
    <source>
        <dbReference type="ARBA" id="ARBA00012180"/>
    </source>
</evidence>
<feature type="domain" description="Reverse transcriptase" evidence="25">
    <location>
        <begin position="350"/>
        <end position="529"/>
    </location>
</feature>
<evidence type="ECO:0000256" key="4">
    <source>
        <dbReference type="ARBA" id="ARBA00012493"/>
    </source>
</evidence>
<keyword evidence="9" id="KW-0479">Metal-binding</keyword>
<dbReference type="SUPFAM" id="SSF53098">
    <property type="entry name" value="Ribonuclease H-like"/>
    <property type="match status" value="1"/>
</dbReference>
<dbReference type="GO" id="GO:0006310">
    <property type="term" value="P:DNA recombination"/>
    <property type="evidence" value="ECO:0007669"/>
    <property type="project" value="UniProtKB-KW"/>
</dbReference>
<dbReference type="GO" id="GO:0004523">
    <property type="term" value="F:RNA-DNA hybrid ribonuclease activity"/>
    <property type="evidence" value="ECO:0007669"/>
    <property type="project" value="UniProtKB-EC"/>
</dbReference>
<evidence type="ECO:0000256" key="17">
    <source>
        <dbReference type="ARBA" id="ARBA00023125"/>
    </source>
</evidence>
<dbReference type="GeneTree" id="ENSGT01060000248608"/>
<organism evidence="27 28">
    <name type="scientific">Gadus morhua</name>
    <name type="common">Atlantic cod</name>
    <dbReference type="NCBI Taxonomy" id="8049"/>
    <lineage>
        <taxon>Eukaryota</taxon>
        <taxon>Metazoa</taxon>
        <taxon>Chordata</taxon>
        <taxon>Craniata</taxon>
        <taxon>Vertebrata</taxon>
        <taxon>Euteleostomi</taxon>
        <taxon>Actinopterygii</taxon>
        <taxon>Neopterygii</taxon>
        <taxon>Teleostei</taxon>
        <taxon>Neoteleostei</taxon>
        <taxon>Acanthomorphata</taxon>
        <taxon>Zeiogadaria</taxon>
        <taxon>Gadariae</taxon>
        <taxon>Gadiformes</taxon>
        <taxon>Gadoidei</taxon>
        <taxon>Gadidae</taxon>
        <taxon>Gadus</taxon>
    </lineage>
</organism>
<keyword evidence="5" id="KW-0645">Protease</keyword>
<dbReference type="InterPro" id="IPR012337">
    <property type="entry name" value="RNaseH-like_sf"/>
</dbReference>
<keyword evidence="12" id="KW-0378">Hydrolase</keyword>
<dbReference type="Pfam" id="PF17917">
    <property type="entry name" value="RT_RNaseH"/>
    <property type="match status" value="1"/>
</dbReference>
<dbReference type="Gene3D" id="3.10.10.10">
    <property type="entry name" value="HIV Type 1 Reverse Transcriptase, subunit A, domain 1"/>
    <property type="match status" value="1"/>
</dbReference>
<dbReference type="SMART" id="SM00343">
    <property type="entry name" value="ZnF_C2HC"/>
    <property type="match status" value="1"/>
</dbReference>
<dbReference type="GO" id="GO:0008270">
    <property type="term" value="F:zinc ion binding"/>
    <property type="evidence" value="ECO:0007669"/>
    <property type="project" value="UniProtKB-KW"/>
</dbReference>
<dbReference type="InterPro" id="IPR021109">
    <property type="entry name" value="Peptidase_aspartic_dom_sf"/>
</dbReference>
<dbReference type="InterPro" id="IPR043128">
    <property type="entry name" value="Rev_trsase/Diguanyl_cyclase"/>
</dbReference>
<dbReference type="GO" id="GO:0006508">
    <property type="term" value="P:proteolysis"/>
    <property type="evidence" value="ECO:0007669"/>
    <property type="project" value="UniProtKB-KW"/>
</dbReference>
<evidence type="ECO:0000256" key="18">
    <source>
        <dbReference type="ARBA" id="ARBA00023172"/>
    </source>
</evidence>
<proteinExistence type="inferred from homology"/>
<dbReference type="SUPFAM" id="SSF57756">
    <property type="entry name" value="Retrovirus zinc finger-like domains"/>
    <property type="match status" value="1"/>
</dbReference>
<dbReference type="InterPro" id="IPR036397">
    <property type="entry name" value="RNaseH_sf"/>
</dbReference>
<dbReference type="PROSITE" id="PS50013">
    <property type="entry name" value="CHROMO_2"/>
    <property type="match status" value="1"/>
</dbReference>
<dbReference type="Proteomes" id="UP000694546">
    <property type="component" value="Chromosome 15"/>
</dbReference>
<feature type="domain" description="CCHC-type" evidence="23">
    <location>
        <begin position="104"/>
        <end position="118"/>
    </location>
</feature>
<evidence type="ECO:0000256" key="12">
    <source>
        <dbReference type="ARBA" id="ARBA00022801"/>
    </source>
</evidence>
<evidence type="ECO:0000256" key="10">
    <source>
        <dbReference type="ARBA" id="ARBA00022750"/>
    </source>
</evidence>
<dbReference type="InterPro" id="IPR041588">
    <property type="entry name" value="Integrase_H2C2"/>
</dbReference>
<evidence type="ECO:0000259" key="25">
    <source>
        <dbReference type="PROSITE" id="PS50878"/>
    </source>
</evidence>
<name>A0A8C5C020_GADMO</name>
<dbReference type="InterPro" id="IPR001969">
    <property type="entry name" value="Aspartic_peptidase_AS"/>
</dbReference>
<evidence type="ECO:0000259" key="22">
    <source>
        <dbReference type="PROSITE" id="PS50013"/>
    </source>
</evidence>
<keyword evidence="13" id="KW-0460">Magnesium</keyword>
<evidence type="ECO:0000256" key="11">
    <source>
        <dbReference type="ARBA" id="ARBA00022759"/>
    </source>
</evidence>
<evidence type="ECO:0000256" key="19">
    <source>
        <dbReference type="ARBA" id="ARBA00039658"/>
    </source>
</evidence>
<dbReference type="Pfam" id="PF00385">
    <property type="entry name" value="Chromo"/>
    <property type="match status" value="1"/>
</dbReference>
<dbReference type="InterPro" id="IPR016197">
    <property type="entry name" value="Chromo-like_dom_sf"/>
</dbReference>
<feature type="domain" description="Peptidase A2" evidence="24">
    <location>
        <begin position="159"/>
        <end position="174"/>
    </location>
</feature>
<feature type="region of interest" description="Disordered" evidence="21">
    <location>
        <begin position="1143"/>
        <end position="1165"/>
    </location>
</feature>
<dbReference type="SUPFAM" id="SSF50630">
    <property type="entry name" value="Acid proteases"/>
    <property type="match status" value="1"/>
</dbReference>
<evidence type="ECO:0000313" key="27">
    <source>
        <dbReference type="Ensembl" id="ENSGMOP00000053662.1"/>
    </source>
</evidence>
<evidence type="ECO:0000256" key="21">
    <source>
        <dbReference type="SAM" id="MobiDB-lite"/>
    </source>
</evidence>
<dbReference type="SUPFAM" id="SSF56672">
    <property type="entry name" value="DNA/RNA polymerases"/>
    <property type="match status" value="1"/>
</dbReference>
<dbReference type="InterPro" id="IPR036875">
    <property type="entry name" value="Znf_CCHC_sf"/>
</dbReference>
<dbReference type="InterPro" id="IPR050951">
    <property type="entry name" value="Retrovirus_Pol_polyprotein"/>
</dbReference>
<dbReference type="Gene3D" id="2.40.50.40">
    <property type="match status" value="1"/>
</dbReference>
<evidence type="ECO:0000256" key="7">
    <source>
        <dbReference type="ARBA" id="ARBA00022695"/>
    </source>
</evidence>
<keyword evidence="20" id="KW-0863">Zinc-finger</keyword>
<feature type="compositionally biased region" description="Polar residues" evidence="21">
    <location>
        <begin position="1219"/>
        <end position="1229"/>
    </location>
</feature>
<dbReference type="GO" id="GO:0003964">
    <property type="term" value="F:RNA-directed DNA polymerase activity"/>
    <property type="evidence" value="ECO:0007669"/>
    <property type="project" value="UniProtKB-KW"/>
</dbReference>
<dbReference type="PROSITE" id="PS00141">
    <property type="entry name" value="ASP_PROTEASE"/>
    <property type="match status" value="1"/>
</dbReference>
<keyword evidence="20" id="KW-0862">Zinc</keyword>
<keyword evidence="17" id="KW-0238">DNA-binding</keyword>
<dbReference type="Gene3D" id="2.40.70.10">
    <property type="entry name" value="Acid Proteases"/>
    <property type="match status" value="1"/>
</dbReference>
<reference evidence="27" key="1">
    <citation type="submission" date="2025-08" db="UniProtKB">
        <authorList>
            <consortium name="Ensembl"/>
        </authorList>
    </citation>
    <scope>IDENTIFICATION</scope>
</reference>
<dbReference type="EC" id="2.7.7.49" evidence="4"/>
<dbReference type="PROSITE" id="PS50994">
    <property type="entry name" value="INTEGRASE"/>
    <property type="match status" value="1"/>
</dbReference>
<dbReference type="GO" id="GO:0003887">
    <property type="term" value="F:DNA-directed DNA polymerase activity"/>
    <property type="evidence" value="ECO:0007669"/>
    <property type="project" value="UniProtKB-KW"/>
</dbReference>
<keyword evidence="18" id="KW-0233">DNA recombination</keyword>
<keyword evidence="16" id="KW-0239">DNA-directed DNA polymerase</keyword>
<dbReference type="Pfam" id="PF24626">
    <property type="entry name" value="SH3_Tf2-1"/>
    <property type="match status" value="1"/>
</dbReference>
<dbReference type="Gene3D" id="4.10.60.10">
    <property type="entry name" value="Zinc finger, CCHC-type"/>
    <property type="match status" value="1"/>
</dbReference>
<feature type="compositionally biased region" description="Pro residues" evidence="21">
    <location>
        <begin position="1149"/>
        <end position="1160"/>
    </location>
</feature>
<dbReference type="PROSITE" id="PS50158">
    <property type="entry name" value="ZF_CCHC"/>
    <property type="match status" value="1"/>
</dbReference>
<dbReference type="EC" id="3.1.26.4" evidence="3"/>
<dbReference type="Gene3D" id="3.30.420.10">
    <property type="entry name" value="Ribonuclease H-like superfamily/Ribonuclease H"/>
    <property type="match status" value="1"/>
</dbReference>
<dbReference type="InterPro" id="IPR001995">
    <property type="entry name" value="Peptidase_A2_cat"/>
</dbReference>
<comment type="subcellular location">
    <subcellularLocation>
        <location evidence="1">Nucleus</location>
    </subcellularLocation>
</comment>
<dbReference type="Pfam" id="PF13975">
    <property type="entry name" value="gag-asp_proteas"/>
    <property type="match status" value="1"/>
</dbReference>
<evidence type="ECO:0000256" key="9">
    <source>
        <dbReference type="ARBA" id="ARBA00022723"/>
    </source>
</evidence>
<dbReference type="FunFam" id="1.10.340.70:FF:000001">
    <property type="entry name" value="Retrovirus-related Pol polyprotein from transposon gypsy-like Protein"/>
    <property type="match status" value="1"/>
</dbReference>
<evidence type="ECO:0000256" key="15">
    <source>
        <dbReference type="ARBA" id="ARBA00022918"/>
    </source>
</evidence>
<evidence type="ECO:0000256" key="6">
    <source>
        <dbReference type="ARBA" id="ARBA00022679"/>
    </source>
</evidence>
<sequence>MDPAQMDDRISRTESALHQLMVATVQRQQDLVELSKAVRKPVPELQPHSFRPHGFPLSKPSVPPVFSSSVPTAPVGLGGPEPIRLARTPLTSEERDRRLTLNLCLYCGQPGHFVNRCPAKGQSPQVSRNILVSSAMDTTSPSRPILSGELLLPSCSHPITALVDSGADESIMDRFLALRLGLLPERLPVPISARALDGHVLGRVTSRTNPVHMLLPGGHRETIQFMLLPTPNQPVILGHSWLRRHNPNIDWSTCSIREWGVTCQQSCLRTSSPYPVAPAPAPASDVSGVPVIYHDLREVFNKARATSLPPHRPYDCAIDLLPGTSPPKGRLYSLSIPERGAMVDYIQSSLATGIIRPSSSPTGAGFFFVDKKDKSLRPCIDYRGLNNITVKNRYPLPLLSSAFELLQGATVFTKLDLRNAYHLVRIREGDEWKTAFNTPTGHYEYLVMPFGLTNAPAVFQALVNDLLRDMIDKFVFAYIDDILIFSRNLEEHVTHVRSVLRRLLDNSLFVKAEKCEFHAPSVTFLGYIIAKDSLQMDPAKGSAVTSWATPETRKQLQRFLGFANFYRRFIRGFSSIASRPSPHPRFLSVGLMLLKCPSKPSRPASPPPPSSRSPNPNVSSLWRWDASGVGVGGILSQRSSSDQKVHPCAFFSRRLTPPERNYDIGNRELLAVKLALEEWRHWLEGTRVPFLVWTDHRNLEYIRTAKRLNSRQARWSLFFDRFNFTLSYRPGSRNTKPDALSRQFPESPDETAEPSTIVPASCLVAAVTWEIEEKVRAATLNLPAPSSCPPDRLFVPAPLRSDVLQWGHASRLTCHPGIQRTQDFLQRRFWWPSLEEDVRGFVNACSVCNQCKTSRRPPAGFLHPLPIPHRPWSHISLDFVTGLPVSKGHTAVLTLVDRFSKLAHFIPLTKLPSARETADLLLHHVFRLHGLPTDVVSDRGPQFTSVFWREFCSLVGATVSLSSGFHPQSNGQTERVNQDLETTLRCLVNRNPASWSDQLVWVEYAHNTLTCSSTGLSPFQCAYGYLPPLFPDLEKESSCPSVQALIRRCRRTWTRARSALSRAADRHASAANKHRTPAPAYRLGQKVWLSTPDLPLKVESRKLAPKFIGPFPIIRIINPVAVRLQLPRSMRIHPTFHVSRVKPVQESPLAPPVPPPPPPQLVDGGPVFSVRRLLRSRRRGRGVQYLVDWEGYGPEERSWIPTRFFMDPSLISDFHRSQPDQPAPSSRQPATVPPASGFSDRRDSDVASSSSSEDAISEASEEFYGLYSWVQPNAHVTDTLNI</sequence>
<dbReference type="Pfam" id="PF00078">
    <property type="entry name" value="RVT_1"/>
    <property type="match status" value="1"/>
</dbReference>
<dbReference type="Pfam" id="PF00665">
    <property type="entry name" value="rve"/>
    <property type="match status" value="1"/>
</dbReference>
<keyword evidence="8" id="KW-0540">Nuclease</keyword>
<evidence type="ECO:0000256" key="2">
    <source>
        <dbReference type="ARBA" id="ARBA00010879"/>
    </source>
</evidence>
<dbReference type="Pfam" id="PF17921">
    <property type="entry name" value="Integrase_H2C2"/>
    <property type="match status" value="1"/>
</dbReference>
<dbReference type="PANTHER" id="PTHR37984:SF5">
    <property type="entry name" value="PROTEIN NYNRIN-LIKE"/>
    <property type="match status" value="1"/>
</dbReference>
<keyword evidence="11" id="KW-0255">Endonuclease</keyword>
<dbReference type="SUPFAM" id="SSF54160">
    <property type="entry name" value="Chromo domain-like"/>
    <property type="match status" value="1"/>
</dbReference>
<dbReference type="GO" id="GO:0003677">
    <property type="term" value="F:DNA binding"/>
    <property type="evidence" value="ECO:0007669"/>
    <property type="project" value="UniProtKB-KW"/>
</dbReference>
<protein>
    <recommendedName>
        <fullName evidence="19">Gypsy retrotransposon integrase-like protein 1</fullName>
        <ecNumber evidence="4">2.7.7.49</ecNumber>
        <ecNumber evidence="3">3.1.26.4</ecNumber>
    </recommendedName>
</protein>
<feature type="domain" description="Chromo" evidence="22">
    <location>
        <begin position="1168"/>
        <end position="1226"/>
    </location>
</feature>
<evidence type="ECO:0000256" key="1">
    <source>
        <dbReference type="ARBA" id="ARBA00004123"/>
    </source>
</evidence>
<dbReference type="InterPro" id="IPR001878">
    <property type="entry name" value="Znf_CCHC"/>
</dbReference>
<feature type="region of interest" description="Disordered" evidence="21">
    <location>
        <begin position="731"/>
        <end position="754"/>
    </location>
</feature>
<evidence type="ECO:0000313" key="28">
    <source>
        <dbReference type="Proteomes" id="UP000694546"/>
    </source>
</evidence>
<dbReference type="InterPro" id="IPR056924">
    <property type="entry name" value="SH3_Tf2-1"/>
</dbReference>
<dbReference type="FunFam" id="3.30.420.10:FF:000032">
    <property type="entry name" value="Retrovirus-related Pol polyprotein from transposon 297-like Protein"/>
    <property type="match status" value="1"/>
</dbReference>
<comment type="similarity">
    <text evidence="2">Belongs to the beta type-B retroviral polymerase family. HERV class-II K(HML-2) pol subfamily.</text>
</comment>
<evidence type="ECO:0000259" key="23">
    <source>
        <dbReference type="PROSITE" id="PS50158"/>
    </source>
</evidence>
<keyword evidence="15" id="KW-0695">RNA-directed DNA polymerase</keyword>
<dbReference type="PANTHER" id="PTHR37984">
    <property type="entry name" value="PROTEIN CBG26694"/>
    <property type="match status" value="1"/>
</dbReference>
<dbReference type="InterPro" id="IPR043502">
    <property type="entry name" value="DNA/RNA_pol_sf"/>
</dbReference>
<feature type="domain" description="Integrase catalytic" evidence="26">
    <location>
        <begin position="867"/>
        <end position="1026"/>
    </location>
</feature>
<keyword evidence="10" id="KW-0064">Aspartyl protease</keyword>
<dbReference type="InterPro" id="IPR000477">
    <property type="entry name" value="RT_dom"/>
</dbReference>
<dbReference type="Ensembl" id="ENSGMOT00000030221.1">
    <property type="protein sequence ID" value="ENSGMOP00000053662.1"/>
    <property type="gene ID" value="ENSGMOG00000036392.1"/>
</dbReference>
<dbReference type="InterPro" id="IPR023780">
    <property type="entry name" value="Chromo_domain"/>
</dbReference>
<keyword evidence="28" id="KW-1185">Reference proteome</keyword>
<dbReference type="GO" id="GO:0004190">
    <property type="term" value="F:aspartic-type endopeptidase activity"/>
    <property type="evidence" value="ECO:0007669"/>
    <property type="project" value="UniProtKB-KW"/>
</dbReference>
<feature type="region of interest" description="Disordered" evidence="21">
    <location>
        <begin position="598"/>
        <end position="617"/>
    </location>
</feature>
<evidence type="ECO:0000256" key="16">
    <source>
        <dbReference type="ARBA" id="ARBA00022932"/>
    </source>
</evidence>
<dbReference type="InterPro" id="IPR001584">
    <property type="entry name" value="Integrase_cat-core"/>
</dbReference>
<dbReference type="PROSITE" id="PS50878">
    <property type="entry name" value="RT_POL"/>
    <property type="match status" value="1"/>
</dbReference>
<evidence type="ECO:0000256" key="20">
    <source>
        <dbReference type="PROSITE-ProRule" id="PRU00047"/>
    </source>
</evidence>
<keyword evidence="6" id="KW-0808">Transferase</keyword>
<evidence type="ECO:0000259" key="26">
    <source>
        <dbReference type="PROSITE" id="PS50994"/>
    </source>
</evidence>
<accession>A0A8C5C020</accession>
<evidence type="ECO:0000256" key="5">
    <source>
        <dbReference type="ARBA" id="ARBA00022670"/>
    </source>
</evidence>
<keyword evidence="7" id="KW-0548">Nucleotidyltransferase</keyword>
<dbReference type="InterPro" id="IPR041373">
    <property type="entry name" value="RT_RNaseH"/>
</dbReference>
<dbReference type="PROSITE" id="PS50175">
    <property type="entry name" value="ASP_PROT_RETROV"/>
    <property type="match status" value="1"/>
</dbReference>
<dbReference type="SMART" id="SM00298">
    <property type="entry name" value="CHROMO"/>
    <property type="match status" value="1"/>
</dbReference>